<feature type="non-terminal residue" evidence="2">
    <location>
        <position position="1"/>
    </location>
</feature>
<feature type="non-terminal residue" evidence="2">
    <location>
        <position position="189"/>
    </location>
</feature>
<proteinExistence type="predicted"/>
<feature type="compositionally biased region" description="Basic and acidic residues" evidence="1">
    <location>
        <begin position="48"/>
        <end position="58"/>
    </location>
</feature>
<comment type="caution">
    <text evidence="2">The sequence shown here is derived from an EMBL/GenBank/DDBJ whole genome shotgun (WGS) entry which is preliminary data.</text>
</comment>
<dbReference type="OrthoDB" id="10660760at2759"/>
<accession>V8N911</accession>
<reference evidence="2 3" key="1">
    <citation type="journal article" date="2013" name="Proc. Natl. Acad. Sci. U.S.A.">
        <title>The king cobra genome reveals dynamic gene evolution and adaptation in the snake venom system.</title>
        <authorList>
            <person name="Vonk F.J."/>
            <person name="Casewell N.R."/>
            <person name="Henkel C.V."/>
            <person name="Heimberg A.M."/>
            <person name="Jansen H.J."/>
            <person name="McCleary R.J."/>
            <person name="Kerkkamp H.M."/>
            <person name="Vos R.A."/>
            <person name="Guerreiro I."/>
            <person name="Calvete J.J."/>
            <person name="Wuster W."/>
            <person name="Woods A.E."/>
            <person name="Logan J.M."/>
            <person name="Harrison R.A."/>
            <person name="Castoe T.A."/>
            <person name="de Koning A.P."/>
            <person name="Pollock D.D."/>
            <person name="Yandell M."/>
            <person name="Calderon D."/>
            <person name="Renjifo C."/>
            <person name="Currier R.B."/>
            <person name="Salgado D."/>
            <person name="Pla D."/>
            <person name="Sanz L."/>
            <person name="Hyder A.S."/>
            <person name="Ribeiro J.M."/>
            <person name="Arntzen J.W."/>
            <person name="van den Thillart G.E."/>
            <person name="Boetzer M."/>
            <person name="Pirovano W."/>
            <person name="Dirks R.P."/>
            <person name="Spaink H.P."/>
            <person name="Duboule D."/>
            <person name="McGlinn E."/>
            <person name="Kini R.M."/>
            <person name="Richardson M.K."/>
        </authorList>
    </citation>
    <scope>NUCLEOTIDE SEQUENCE</scope>
    <source>
        <tissue evidence="2">Blood</tissue>
    </source>
</reference>
<organism evidence="2 3">
    <name type="scientific">Ophiophagus hannah</name>
    <name type="common">King cobra</name>
    <name type="synonym">Naja hannah</name>
    <dbReference type="NCBI Taxonomy" id="8665"/>
    <lineage>
        <taxon>Eukaryota</taxon>
        <taxon>Metazoa</taxon>
        <taxon>Chordata</taxon>
        <taxon>Craniata</taxon>
        <taxon>Vertebrata</taxon>
        <taxon>Euteleostomi</taxon>
        <taxon>Lepidosauria</taxon>
        <taxon>Squamata</taxon>
        <taxon>Bifurcata</taxon>
        <taxon>Unidentata</taxon>
        <taxon>Episquamata</taxon>
        <taxon>Toxicofera</taxon>
        <taxon>Serpentes</taxon>
        <taxon>Colubroidea</taxon>
        <taxon>Elapidae</taxon>
        <taxon>Elapinae</taxon>
        <taxon>Ophiophagus</taxon>
    </lineage>
</organism>
<sequence length="189" mass="20610">LEKLSANVIGDLIGLQDPDDLLVPRWWDLPGRKVFGGKSDWWAFQDQKATRGNKEKKGSPGFGIPGQLGLKGEPGVRGNVGLSGKPGQKGEEGKKGEPGTQDLERLLEAYGIKLVTPESLTSARNQETRDVVVSETATNSQSRDELEEVWKTTPIPTIPKRAGPLDGRGRNPVIGSTQKCQQMEIMRIL</sequence>
<gene>
    <name evidence="2" type="ORF">L345_15518</name>
</gene>
<keyword evidence="3" id="KW-1185">Reference proteome</keyword>
<dbReference type="AlphaFoldDB" id="V8N911"/>
<evidence type="ECO:0000313" key="2">
    <source>
        <dbReference type="EMBL" id="ETE58759.1"/>
    </source>
</evidence>
<dbReference type="EMBL" id="AZIM01006323">
    <property type="protein sequence ID" value="ETE58759.1"/>
    <property type="molecule type" value="Genomic_DNA"/>
</dbReference>
<evidence type="ECO:0000313" key="3">
    <source>
        <dbReference type="Proteomes" id="UP000018936"/>
    </source>
</evidence>
<feature type="compositionally biased region" description="Basic and acidic residues" evidence="1">
    <location>
        <begin position="88"/>
        <end position="102"/>
    </location>
</feature>
<dbReference type="Proteomes" id="UP000018936">
    <property type="component" value="Unassembled WGS sequence"/>
</dbReference>
<evidence type="ECO:0000256" key="1">
    <source>
        <dbReference type="SAM" id="MobiDB-lite"/>
    </source>
</evidence>
<protein>
    <submittedName>
        <fullName evidence="2">Uncharacterized protein</fullName>
    </submittedName>
</protein>
<name>V8N911_OPHHA</name>
<feature type="region of interest" description="Disordered" evidence="1">
    <location>
        <begin position="121"/>
        <end position="174"/>
    </location>
</feature>
<feature type="region of interest" description="Disordered" evidence="1">
    <location>
        <begin position="47"/>
        <end position="102"/>
    </location>
</feature>